<dbReference type="InterPro" id="IPR045573">
    <property type="entry name" value="Fut8_N_cat"/>
</dbReference>
<proteinExistence type="predicted"/>
<name>A0A7S1NHD7_9EUGL</name>
<feature type="chain" id="PRO_5030504788" description="Alpha-(1,6)-fucosyltransferase N- and catalytic domain-containing protein" evidence="1">
    <location>
        <begin position="25"/>
        <end position="402"/>
    </location>
</feature>
<reference evidence="3" key="1">
    <citation type="submission" date="2021-01" db="EMBL/GenBank/DDBJ databases">
        <authorList>
            <person name="Corre E."/>
            <person name="Pelletier E."/>
            <person name="Niang G."/>
            <person name="Scheremetjew M."/>
            <person name="Finn R."/>
            <person name="Kale V."/>
            <person name="Holt S."/>
            <person name="Cochrane G."/>
            <person name="Meng A."/>
            <person name="Brown T."/>
            <person name="Cohen L."/>
        </authorList>
    </citation>
    <scope>NUCLEOTIDE SEQUENCE</scope>
    <source>
        <strain evidence="3">NIES-381</strain>
    </source>
</reference>
<dbReference type="Gene3D" id="3.40.50.11350">
    <property type="match status" value="1"/>
</dbReference>
<dbReference type="PANTHER" id="PTHR13132">
    <property type="entry name" value="ALPHA- 1,6 -FUCOSYLTRANSFERASE"/>
    <property type="match status" value="1"/>
</dbReference>
<protein>
    <recommendedName>
        <fullName evidence="2">Alpha-(1,6)-fucosyltransferase N- and catalytic domain-containing protein</fullName>
    </recommendedName>
</protein>
<evidence type="ECO:0000313" key="3">
    <source>
        <dbReference type="EMBL" id="CAD9019686.1"/>
    </source>
</evidence>
<sequence>MLRPLHWGVVAWLWVLAAVAPTQSDELFADPDSPGALAGLLLPPDHAAWQVPTAAESPGYRFWSLPELRANQFPPTCDGRRFLLKHMDTPGGMWAQIREVSGLLGLAMSINRTLVTSTNVRHPWRYSPPAVATDTSGTYRPWEYWFEPLTSCEVPNHARPEKFLKGCPSAGTSALVVEAPNRDCYKAYAHPYPANGHQVWRNALLGSFVFRPAPKVRAHALQLQESMGLQQFRPFISIHVRRTDKKAETGRYVPIQSYLDVLAQIAKESGLRRVYMATDDPQLVSSVQQYKEYQWLTVPTRPYSRPKVGSHDFLKKYVYLPHRFNATSHTLDFLSECIMLTQGEWFVGTVTSHVGMAIGDLMAAKHHNYTHYKTYLFDLNQKLCTGRVWFHKVPNRKFHRHC</sequence>
<dbReference type="GO" id="GO:0046921">
    <property type="term" value="F:alpha-(1-&gt;6)-fucosyltransferase activity"/>
    <property type="evidence" value="ECO:0007669"/>
    <property type="project" value="TreeGrafter"/>
</dbReference>
<accession>A0A7S1NHD7</accession>
<dbReference type="EMBL" id="HBGA01082623">
    <property type="protein sequence ID" value="CAD9019686.1"/>
    <property type="molecule type" value="Transcribed_RNA"/>
</dbReference>
<gene>
    <name evidence="3" type="ORF">EGYM00392_LOCUS30800</name>
</gene>
<organism evidence="3">
    <name type="scientific">Eutreptiella gymnastica</name>
    <dbReference type="NCBI Taxonomy" id="73025"/>
    <lineage>
        <taxon>Eukaryota</taxon>
        <taxon>Discoba</taxon>
        <taxon>Euglenozoa</taxon>
        <taxon>Euglenida</taxon>
        <taxon>Spirocuta</taxon>
        <taxon>Euglenophyceae</taxon>
        <taxon>Eutreptiales</taxon>
        <taxon>Eutreptiaceae</taxon>
        <taxon>Eutreptiella</taxon>
    </lineage>
</organism>
<dbReference type="PANTHER" id="PTHR13132:SF29">
    <property type="entry name" value="ALPHA-(1,6)-FUCOSYLTRANSFERASE"/>
    <property type="match status" value="1"/>
</dbReference>
<keyword evidence="1" id="KW-0732">Signal</keyword>
<evidence type="ECO:0000259" key="2">
    <source>
        <dbReference type="Pfam" id="PF19745"/>
    </source>
</evidence>
<feature type="domain" description="Alpha-(1,6)-fucosyltransferase N- and catalytic" evidence="2">
    <location>
        <begin position="69"/>
        <end position="296"/>
    </location>
</feature>
<dbReference type="Pfam" id="PF19745">
    <property type="entry name" value="FUT8_N_cat"/>
    <property type="match status" value="1"/>
</dbReference>
<evidence type="ECO:0000256" key="1">
    <source>
        <dbReference type="SAM" id="SignalP"/>
    </source>
</evidence>
<dbReference type="AlphaFoldDB" id="A0A7S1NHD7"/>
<dbReference type="GO" id="GO:0006487">
    <property type="term" value="P:protein N-linked glycosylation"/>
    <property type="evidence" value="ECO:0007669"/>
    <property type="project" value="TreeGrafter"/>
</dbReference>
<feature type="signal peptide" evidence="1">
    <location>
        <begin position="1"/>
        <end position="24"/>
    </location>
</feature>